<proteinExistence type="predicted"/>
<reference evidence="1 2" key="1">
    <citation type="submission" date="2014-05" db="EMBL/GenBank/DDBJ databases">
        <title>Genome Sequence of Flavobacterium sp. EM1321.</title>
        <authorList>
            <person name="Shin S.-K."/>
            <person name="Yi H."/>
        </authorList>
    </citation>
    <scope>NUCLEOTIDE SEQUENCE [LARGE SCALE GENOMIC DNA]</scope>
    <source>
        <strain evidence="1 2">EM1321</strain>
    </source>
</reference>
<dbReference type="EMBL" id="JNCA01000006">
    <property type="protein sequence ID" value="KDN56124.1"/>
    <property type="molecule type" value="Genomic_DNA"/>
</dbReference>
<gene>
    <name evidence="1" type="ORF">FEM21_06760</name>
</gene>
<name>A0A066WYW3_9FLAO</name>
<protein>
    <recommendedName>
        <fullName evidence="3">DUF4249 domain-containing protein</fullName>
    </recommendedName>
</protein>
<keyword evidence="2" id="KW-1185">Reference proteome</keyword>
<accession>A0A066WYW3</accession>
<dbReference type="AlphaFoldDB" id="A0A066WYW3"/>
<dbReference type="Proteomes" id="UP000027064">
    <property type="component" value="Unassembled WGS sequence"/>
</dbReference>
<evidence type="ECO:0008006" key="3">
    <source>
        <dbReference type="Google" id="ProtNLM"/>
    </source>
</evidence>
<comment type="caution">
    <text evidence="1">The sequence shown here is derived from an EMBL/GenBank/DDBJ whole genome shotgun (WGS) entry which is preliminary data.</text>
</comment>
<evidence type="ECO:0000313" key="2">
    <source>
        <dbReference type="Proteomes" id="UP000027064"/>
    </source>
</evidence>
<organism evidence="1 2">
    <name type="scientific">Flavobacterium seoulense</name>
    <dbReference type="NCBI Taxonomy" id="1492738"/>
    <lineage>
        <taxon>Bacteria</taxon>
        <taxon>Pseudomonadati</taxon>
        <taxon>Bacteroidota</taxon>
        <taxon>Flavobacteriia</taxon>
        <taxon>Flavobacteriales</taxon>
        <taxon>Flavobacteriaceae</taxon>
        <taxon>Flavobacterium</taxon>
    </lineage>
</organism>
<dbReference type="PATRIC" id="fig|1492738.3.peg.670"/>
<dbReference type="eggNOG" id="ENOG502ZCA0">
    <property type="taxonomic scope" value="Bacteria"/>
</dbReference>
<sequence length="238" mass="26861">MIDASIVWIKGSTGNAQKIKLTTTTGYYETEVPIVTGATIFITNSENTVFNFTEIPNSGEYVCNDFEPEIGKNYTLTVINDGETYTGTETFQSLAPITRIEQNNQGGFTGKDIEIKAFYNDPDNVDNYYLYRYEYSNEAKLSYNVDDDRFFQGNENSSRSESDDLKAGDVIELTHYGVSKQYYNYMNILIGIIGSSGGPFQTPPATVRGNIKNITNPENYPLGYFYLGETDMRRYVVQ</sequence>
<dbReference type="InterPro" id="IPR025345">
    <property type="entry name" value="DUF4249"/>
</dbReference>
<dbReference type="Pfam" id="PF14054">
    <property type="entry name" value="DUF4249"/>
    <property type="match status" value="1"/>
</dbReference>
<dbReference type="STRING" id="1492738.FEM21_06760"/>
<evidence type="ECO:0000313" key="1">
    <source>
        <dbReference type="EMBL" id="KDN56124.1"/>
    </source>
</evidence>